<dbReference type="PANTHER" id="PTHR30023:SF0">
    <property type="entry name" value="PENICILLIN-SENSITIVE CARBOXYPEPTIDASE A"/>
    <property type="match status" value="1"/>
</dbReference>
<dbReference type="PRINTS" id="PR00922">
    <property type="entry name" value="DADACBPTASE3"/>
</dbReference>
<dbReference type="SUPFAM" id="SSF56601">
    <property type="entry name" value="beta-lactamase/transpeptidase-like"/>
    <property type="match status" value="1"/>
</dbReference>
<keyword evidence="4" id="KW-0121">Carboxypeptidase</keyword>
<comment type="caution">
    <text evidence="4">The sequence shown here is derived from an EMBL/GenBank/DDBJ whole genome shotgun (WGS) entry which is preliminary data.</text>
</comment>
<organism evidence="4 5">
    <name type="scientific">Candidatus Dechloromonas phosphorivorans</name>
    <dbReference type="NCBI Taxonomy" id="2899244"/>
    <lineage>
        <taxon>Bacteria</taxon>
        <taxon>Pseudomonadati</taxon>
        <taxon>Pseudomonadota</taxon>
        <taxon>Betaproteobacteria</taxon>
        <taxon>Rhodocyclales</taxon>
        <taxon>Azonexaceae</taxon>
        <taxon>Dechloromonas</taxon>
    </lineage>
</organism>
<protein>
    <submittedName>
        <fullName evidence="4">D-alanyl-D-alanine carboxypeptidase/D-alanyl-D-alanine-endopeptidase</fullName>
        <ecNumber evidence="4">3.4.16.4</ecNumber>
    </submittedName>
</protein>
<reference evidence="4" key="1">
    <citation type="submission" date="2020-10" db="EMBL/GenBank/DDBJ databases">
        <title>Connecting structure to function with the recovery of over 1000 high-quality activated sludge metagenome-assembled genomes encoding full-length rRNA genes using long-read sequencing.</title>
        <authorList>
            <person name="Singleton C.M."/>
            <person name="Petriglieri F."/>
            <person name="Kristensen J.M."/>
            <person name="Kirkegaard R.H."/>
            <person name="Michaelsen T.Y."/>
            <person name="Andersen M.H."/>
            <person name="Karst S.M."/>
            <person name="Dueholm M.S."/>
            <person name="Nielsen P.H."/>
            <person name="Albertsen M."/>
        </authorList>
    </citation>
    <scope>NUCLEOTIDE SEQUENCE</scope>
    <source>
        <strain evidence="4">OdNE_18-Q3-R46-58_BAT3C.305</strain>
    </source>
</reference>
<dbReference type="InterPro" id="IPR012338">
    <property type="entry name" value="Beta-lactam/transpept-like"/>
</dbReference>
<gene>
    <name evidence="4" type="primary">dacB</name>
    <name evidence="4" type="ORF">IPN75_03605</name>
</gene>
<dbReference type="GO" id="GO:0006508">
    <property type="term" value="P:proteolysis"/>
    <property type="evidence" value="ECO:0007669"/>
    <property type="project" value="InterPro"/>
</dbReference>
<dbReference type="Gene3D" id="3.40.710.10">
    <property type="entry name" value="DD-peptidase/beta-lactamase superfamily"/>
    <property type="match status" value="1"/>
</dbReference>
<dbReference type="Pfam" id="PF02113">
    <property type="entry name" value="Peptidase_S13"/>
    <property type="match status" value="1"/>
</dbReference>
<dbReference type="Proteomes" id="UP000808146">
    <property type="component" value="Unassembled WGS sequence"/>
</dbReference>
<evidence type="ECO:0000313" key="5">
    <source>
        <dbReference type="Proteomes" id="UP000808146"/>
    </source>
</evidence>
<keyword evidence="2 4" id="KW-0378">Hydrolase</keyword>
<dbReference type="EMBL" id="JADKBR010000001">
    <property type="protein sequence ID" value="MBK8889529.1"/>
    <property type="molecule type" value="Genomic_DNA"/>
</dbReference>
<dbReference type="EC" id="3.4.16.4" evidence="4"/>
<evidence type="ECO:0000256" key="1">
    <source>
        <dbReference type="ARBA" id="ARBA00006096"/>
    </source>
</evidence>
<dbReference type="PANTHER" id="PTHR30023">
    <property type="entry name" value="D-ALANYL-D-ALANINE CARBOXYPEPTIDASE"/>
    <property type="match status" value="1"/>
</dbReference>
<proteinExistence type="inferred from homology"/>
<keyword evidence="3" id="KW-0732">Signal</keyword>
<feature type="signal peptide" evidence="3">
    <location>
        <begin position="1"/>
        <end position="19"/>
    </location>
</feature>
<dbReference type="Gene3D" id="3.50.80.20">
    <property type="entry name" value="D-Ala-D-Ala carboxypeptidase C, peptidase S13"/>
    <property type="match status" value="1"/>
</dbReference>
<feature type="chain" id="PRO_5038920553" evidence="3">
    <location>
        <begin position="20"/>
        <end position="478"/>
    </location>
</feature>
<dbReference type="GO" id="GO:0000270">
    <property type="term" value="P:peptidoglycan metabolic process"/>
    <property type="evidence" value="ECO:0007669"/>
    <property type="project" value="TreeGrafter"/>
</dbReference>
<evidence type="ECO:0000313" key="4">
    <source>
        <dbReference type="EMBL" id="MBK8889529.1"/>
    </source>
</evidence>
<keyword evidence="4" id="KW-0645">Protease</keyword>
<dbReference type="NCBIfam" id="TIGR00666">
    <property type="entry name" value="PBP4"/>
    <property type="match status" value="1"/>
</dbReference>
<dbReference type="GO" id="GO:0009002">
    <property type="term" value="F:serine-type D-Ala-D-Ala carboxypeptidase activity"/>
    <property type="evidence" value="ECO:0007669"/>
    <property type="project" value="UniProtKB-EC"/>
</dbReference>
<sequence>MRRLLALLTLAVLALPVLADGLPPSVLAALKAAQIPASSVAVVVQPVDARAPLVAHNGHKAMNPASVMKLVTTYAALDLLGPAWTWKTTALADNVAVDGVLKGNLYLRGSGDPRFAIEHLSSLLRQLRVRGIRTINGDIILDRTVFDLPSLDPGAFDDKPMRPYNVGPNGLLINFQSLRFTLLPGAGRPQVLMETPSEGLRVDNQLRAGDGGCGSNWKDFINLRLIPENNGNRLEFSGTYSAQCGEKALNLAPLPADAQAGGLIRTLWQELGGTLTGQVRGGTTPAGARPLAEHESPALADALRDINKWSNNVMARQVFLTLGNANGPANAERARQRITDWLNGRGLGFPELVIDNGSGLSRSERISADSLNRLLLDAWRHPAMPEFVSSMPIVGIDGTMRKRLKESGASGRAHIKTGTLDGVKTAAGYALDAQGRRMAVTFFINDPRAAAGGPAIDALINWVAQRRTGEKAPALENE</sequence>
<evidence type="ECO:0000256" key="3">
    <source>
        <dbReference type="SAM" id="SignalP"/>
    </source>
</evidence>
<dbReference type="InterPro" id="IPR000667">
    <property type="entry name" value="Peptidase_S13"/>
</dbReference>
<dbReference type="AlphaFoldDB" id="A0A9D7LNF7"/>
<comment type="similarity">
    <text evidence="1">Belongs to the peptidase S13 family.</text>
</comment>
<evidence type="ECO:0000256" key="2">
    <source>
        <dbReference type="ARBA" id="ARBA00022801"/>
    </source>
</evidence>
<accession>A0A9D7LNF7</accession>
<name>A0A9D7LNF7_9RHOO</name>